<dbReference type="EMBL" id="JAPEUR010000237">
    <property type="protein sequence ID" value="KAJ4314186.1"/>
    <property type="molecule type" value="Genomic_DNA"/>
</dbReference>
<keyword evidence="2" id="KW-1185">Reference proteome</keyword>
<sequence>MGTVIAHQFEHNVPAQNGTWNVYKLRDVDSPRVDGWFAAHQDVDPLPELTKILRVAGSPYEETENTFNNDSTRAEKVLLVNRYDWGYYVGGNEVEEVEDDEDLLAASNTVGLVDYEHGNDFVQIWARQKPRERRPSENGVWMYIPDAEYMWGRFGFDDHYTEARSFLYFTQRTDFSKTAFPGQTQPLREN</sequence>
<evidence type="ECO:0000313" key="2">
    <source>
        <dbReference type="Proteomes" id="UP001140502"/>
    </source>
</evidence>
<proteinExistence type="predicted"/>
<dbReference type="Proteomes" id="UP001140502">
    <property type="component" value="Unassembled WGS sequence"/>
</dbReference>
<gene>
    <name evidence="1" type="ORF">N0V84_009022</name>
</gene>
<dbReference type="OrthoDB" id="3535423at2759"/>
<name>A0A9W8W718_9HYPO</name>
<dbReference type="AlphaFoldDB" id="A0A9W8W718"/>
<comment type="caution">
    <text evidence="1">The sequence shown here is derived from an EMBL/GenBank/DDBJ whole genome shotgun (WGS) entry which is preliminary data.</text>
</comment>
<reference evidence="1" key="1">
    <citation type="submission" date="2022-10" db="EMBL/GenBank/DDBJ databases">
        <title>Tapping the CABI collections for fungal endophytes: first genome assemblies for Collariella, Neodidymelliopsis, Ascochyta clinopodiicola, Didymella pomorum, Didymosphaeria variabile, Neocosmospora piperis and Neocucurbitaria cava.</title>
        <authorList>
            <person name="Hill R."/>
        </authorList>
    </citation>
    <scope>NUCLEOTIDE SEQUENCE</scope>
    <source>
        <strain evidence="1">IMI 366586</strain>
    </source>
</reference>
<organism evidence="1 2">
    <name type="scientific">Fusarium piperis</name>
    <dbReference type="NCBI Taxonomy" id="1435070"/>
    <lineage>
        <taxon>Eukaryota</taxon>
        <taxon>Fungi</taxon>
        <taxon>Dikarya</taxon>
        <taxon>Ascomycota</taxon>
        <taxon>Pezizomycotina</taxon>
        <taxon>Sordariomycetes</taxon>
        <taxon>Hypocreomycetidae</taxon>
        <taxon>Hypocreales</taxon>
        <taxon>Nectriaceae</taxon>
        <taxon>Fusarium</taxon>
        <taxon>Fusarium solani species complex</taxon>
    </lineage>
</organism>
<accession>A0A9W8W718</accession>
<evidence type="ECO:0000313" key="1">
    <source>
        <dbReference type="EMBL" id="KAJ4314186.1"/>
    </source>
</evidence>
<protein>
    <submittedName>
        <fullName evidence="1">Uncharacterized protein</fullName>
    </submittedName>
</protein>